<gene>
    <name evidence="1" type="ORF">DA73_0400032780</name>
</gene>
<evidence type="ECO:0000313" key="1">
    <source>
        <dbReference type="EMBL" id="KAF3889717.1"/>
    </source>
</evidence>
<protein>
    <submittedName>
        <fullName evidence="1">Uncharacterized protein</fullName>
    </submittedName>
</protein>
<dbReference type="RefSeq" id="WP_137986561.1">
    <property type="nucleotide sequence ID" value="NZ_JHEG04000001.1"/>
</dbReference>
<evidence type="ECO:0000313" key="2">
    <source>
        <dbReference type="Proteomes" id="UP000029738"/>
    </source>
</evidence>
<reference evidence="1" key="2">
    <citation type="submission" date="2019-11" db="EMBL/GenBank/DDBJ databases">
        <title>Improved Assembly of Tolypothrix boutellei genome.</title>
        <authorList>
            <person name="Sarangi A.N."/>
            <person name="Mukherjee M."/>
            <person name="Ghosh S."/>
            <person name="Singh D."/>
            <person name="Das A."/>
            <person name="Kant S."/>
            <person name="Prusty A."/>
            <person name="Tripathy S."/>
        </authorList>
    </citation>
    <scope>NUCLEOTIDE SEQUENCE</scope>
    <source>
        <strain evidence="1">VB521301</strain>
    </source>
</reference>
<name>A0A8S9TCH3_9CYAN</name>
<dbReference type="EMBL" id="JHEG04000001">
    <property type="protein sequence ID" value="KAF3889717.1"/>
    <property type="molecule type" value="Genomic_DNA"/>
</dbReference>
<dbReference type="Proteomes" id="UP000029738">
    <property type="component" value="Unassembled WGS sequence"/>
</dbReference>
<keyword evidence="2" id="KW-1185">Reference proteome</keyword>
<comment type="caution">
    <text evidence="1">The sequence shown here is derived from an EMBL/GenBank/DDBJ whole genome shotgun (WGS) entry which is preliminary data.</text>
</comment>
<accession>A0A8S9TCH3</accession>
<proteinExistence type="predicted"/>
<dbReference type="AlphaFoldDB" id="A0A8S9TCH3"/>
<reference evidence="1" key="1">
    <citation type="journal article" date="2015" name="Genome Announc.">
        <title>Draft Genome Sequence of Tolypothrix boutellei Strain VB521301.</title>
        <authorList>
            <person name="Chandrababunaidu M.M."/>
            <person name="Singh D."/>
            <person name="Sen D."/>
            <person name="Bhan S."/>
            <person name="Das S."/>
            <person name="Gupta A."/>
            <person name="Adhikary S.P."/>
            <person name="Tripathy S."/>
        </authorList>
    </citation>
    <scope>NUCLEOTIDE SEQUENCE</scope>
    <source>
        <strain evidence="1">VB521301</strain>
    </source>
</reference>
<organism evidence="1 2">
    <name type="scientific">Tolypothrix bouteillei VB521301</name>
    <dbReference type="NCBI Taxonomy" id="1479485"/>
    <lineage>
        <taxon>Bacteria</taxon>
        <taxon>Bacillati</taxon>
        <taxon>Cyanobacteriota</taxon>
        <taxon>Cyanophyceae</taxon>
        <taxon>Nostocales</taxon>
        <taxon>Tolypothrichaceae</taxon>
        <taxon>Tolypothrix</taxon>
    </lineage>
</organism>
<sequence>MALPHLSFLASGWECRLLSSALLNRSSTENYQHRISGIVRPTSPCSRSQRENFVAIVQYRSVNKI</sequence>